<protein>
    <recommendedName>
        <fullName evidence="4">FLYWCH-type domain-containing protein</fullName>
    </recommendedName>
</protein>
<dbReference type="EMBL" id="JBICBT010000735">
    <property type="protein sequence ID" value="KAL3103475.1"/>
    <property type="molecule type" value="Genomic_DNA"/>
</dbReference>
<organism evidence="2 3">
    <name type="scientific">Heterodera trifolii</name>
    <dbReference type="NCBI Taxonomy" id="157864"/>
    <lineage>
        <taxon>Eukaryota</taxon>
        <taxon>Metazoa</taxon>
        <taxon>Ecdysozoa</taxon>
        <taxon>Nematoda</taxon>
        <taxon>Chromadorea</taxon>
        <taxon>Rhabditida</taxon>
        <taxon>Tylenchina</taxon>
        <taxon>Tylenchomorpha</taxon>
        <taxon>Tylenchoidea</taxon>
        <taxon>Heteroderidae</taxon>
        <taxon>Heteroderinae</taxon>
        <taxon>Heterodera</taxon>
    </lineage>
</organism>
<feature type="region of interest" description="Disordered" evidence="1">
    <location>
        <begin position="228"/>
        <end position="271"/>
    </location>
</feature>
<name>A0ABD2KKK6_9BILA</name>
<evidence type="ECO:0000313" key="3">
    <source>
        <dbReference type="Proteomes" id="UP001620626"/>
    </source>
</evidence>
<feature type="region of interest" description="Disordered" evidence="1">
    <location>
        <begin position="1"/>
        <end position="102"/>
    </location>
</feature>
<evidence type="ECO:0000313" key="2">
    <source>
        <dbReference type="EMBL" id="KAL3103475.1"/>
    </source>
</evidence>
<accession>A0ABD2KKK6</accession>
<evidence type="ECO:0000256" key="1">
    <source>
        <dbReference type="SAM" id="MobiDB-lite"/>
    </source>
</evidence>
<dbReference type="AlphaFoldDB" id="A0ABD2KKK6"/>
<feature type="compositionally biased region" description="Basic and acidic residues" evidence="1">
    <location>
        <begin position="54"/>
        <end position="94"/>
    </location>
</feature>
<comment type="caution">
    <text evidence="2">The sequence shown here is derived from an EMBL/GenBank/DDBJ whole genome shotgun (WGS) entry which is preliminary data.</text>
</comment>
<sequence length="376" mass="42539">MENGEGTTPADKLSPLPNGANHSTPPVQKPWISDELKLARSADQNNQTAGGDGSEDRRGEGTKSDETEAENDRIEKDAEDGATKREEETMKESRQLMAQEEGEMSKNAALTFVEPRTGNYWHFLATVAKEGSLIEHQKSFGLMKRNGTSEKKIWLKCEKKQCPYRGLYLKEKMALFDRYEHIHNPLEDRPKLARRKTGEIGTTKLHGPKLARRKTCGIGNCGKLAPPKKDLTETKTIRKRSTKSEGPKLAPRKTDINLRNREKEEKPQIAESKCKGGEDDLYFVLSDLEKEFTKLTKNFQLVLWRDNSHNFALAKVDQKTVAKMLLFVEEESAVTVSKCIGKTVERTERWPKAGSEQFVHALRGICVEYFDCKIGI</sequence>
<gene>
    <name evidence="2" type="ORF">niasHT_025342</name>
</gene>
<evidence type="ECO:0008006" key="4">
    <source>
        <dbReference type="Google" id="ProtNLM"/>
    </source>
</evidence>
<proteinExistence type="predicted"/>
<dbReference type="Proteomes" id="UP001620626">
    <property type="component" value="Unassembled WGS sequence"/>
</dbReference>
<keyword evidence="3" id="KW-1185">Reference proteome</keyword>
<reference evidence="2 3" key="1">
    <citation type="submission" date="2024-10" db="EMBL/GenBank/DDBJ databases">
        <authorList>
            <person name="Kim D."/>
        </authorList>
    </citation>
    <scope>NUCLEOTIDE SEQUENCE [LARGE SCALE GENOMIC DNA]</scope>
    <source>
        <strain evidence="2">BH-2024</strain>
    </source>
</reference>